<dbReference type="InterPro" id="IPR028250">
    <property type="entry name" value="DsbDN"/>
</dbReference>
<dbReference type="Proteomes" id="UP000711407">
    <property type="component" value="Unassembled WGS sequence"/>
</dbReference>
<organism evidence="7 8">
    <name type="scientific">Candidatus Amulumruptor caecigallinarius</name>
    <dbReference type="NCBI Taxonomy" id="2109911"/>
    <lineage>
        <taxon>Bacteria</taxon>
        <taxon>Pseudomonadati</taxon>
        <taxon>Bacteroidota</taxon>
        <taxon>Bacteroidia</taxon>
        <taxon>Bacteroidales</taxon>
        <taxon>Muribaculaceae</taxon>
        <taxon>Candidatus Amulumruptor</taxon>
    </lineage>
</organism>
<reference evidence="7" key="1">
    <citation type="journal article" date="2021" name="PeerJ">
        <title>Extensive microbial diversity within the chicken gut microbiome revealed by metagenomics and culture.</title>
        <authorList>
            <person name="Gilroy R."/>
            <person name="Ravi A."/>
            <person name="Getino M."/>
            <person name="Pursley I."/>
            <person name="Horton D.L."/>
            <person name="Alikhan N.F."/>
            <person name="Baker D."/>
            <person name="Gharbi K."/>
            <person name="Hall N."/>
            <person name="Watson M."/>
            <person name="Adriaenssens E.M."/>
            <person name="Foster-Nyarko E."/>
            <person name="Jarju S."/>
            <person name="Secka A."/>
            <person name="Antonio M."/>
            <person name="Oren A."/>
            <person name="Chaudhuri R.R."/>
            <person name="La Ragione R."/>
            <person name="Hildebrand F."/>
            <person name="Pallen M.J."/>
        </authorList>
    </citation>
    <scope>NUCLEOTIDE SEQUENCE</scope>
    <source>
        <strain evidence="7">4100</strain>
    </source>
</reference>
<dbReference type="GO" id="GO:0045454">
    <property type="term" value="P:cell redox homeostasis"/>
    <property type="evidence" value="ECO:0007669"/>
    <property type="project" value="TreeGrafter"/>
</dbReference>
<name>A0A4Q0U8K7_9BACT</name>
<evidence type="ECO:0000256" key="2">
    <source>
        <dbReference type="ARBA" id="ARBA00022475"/>
    </source>
</evidence>
<keyword evidence="2" id="KW-1003">Cell membrane</keyword>
<evidence type="ECO:0000256" key="6">
    <source>
        <dbReference type="ARBA" id="ARBA00023136"/>
    </source>
</evidence>
<dbReference type="InterPro" id="IPR036929">
    <property type="entry name" value="DsbDN_sf"/>
</dbReference>
<gene>
    <name evidence="7" type="ORF">K8V47_05900</name>
</gene>
<dbReference type="PROSITE" id="PS51352">
    <property type="entry name" value="THIOREDOXIN_2"/>
    <property type="match status" value="1"/>
</dbReference>
<dbReference type="InterPro" id="IPR036249">
    <property type="entry name" value="Thioredoxin-like_sf"/>
</dbReference>
<evidence type="ECO:0000313" key="8">
    <source>
        <dbReference type="Proteomes" id="UP000711407"/>
    </source>
</evidence>
<accession>A0A4Q0U8K7</accession>
<comment type="caution">
    <text evidence="7">The sequence shown here is derived from an EMBL/GenBank/DDBJ whole genome shotgun (WGS) entry which is preliminary data.</text>
</comment>
<dbReference type="PANTHER" id="PTHR32234:SF0">
    <property type="entry name" value="THIOL:DISULFIDE INTERCHANGE PROTEIN DSBD"/>
    <property type="match status" value="1"/>
</dbReference>
<sequence length="671" mass="73716">MKSRDKLYLLTTFIIMVLTGSLSAQAQMENPVRWNIKTVEDASERTVTLEMTASIDKGWHMYSNQIDPAVGPTPLSIDLKDAKGLKAVGELWVSEAPEHKFDDVFQADLSWWTGRVVLKRVFEVTADSYTLSGAIRFQACNDESCLPPSKEPFDFSGSMGISTVSVNGGALHAAGDTITDNVVTVAADSVPAAAATVNDLWAPVTFDAANQADDYKSSSMWWIFFTCFIGGFIALLTPCVWPMIPLTVSFFLKKGKSRRRAVGDALTYGLSIIVIYVLLGMVVTLIFGADSLNALSTSAICNIIFFLLLVVFAISFFGAFDLTLPSKMVNKIDARAEKSTGLLGMFLMAFTLTLVSFSCTGPIIGTLLVEAATSGDKFGPMIGMLGFSLALAIPFALFALFPSWLQSAPKSGSWMGTVKVVLGFIELALSLKFLSVADLAYGWHILDREVFLCLWIAMFGLLGAYLMGWFNFKHYGPADSSIGLVRFFIAMVSFAFAMYLVPGLWGAPLKGVSAFVPPLYTQDFNLYGDGLKEYHDYDEGMAVAEREGKPVFVDFSGYGCVNCRKMEGAVLDQPEVKTLIDDNFVVIKLMVDEKKSLPQPRKVVENGREITLDTYGELWSYLQRSKFGANAQPYYVVLDPQGRMLSGPYSYDEDVAKFMGFLQKGLDSFKK</sequence>
<keyword evidence="3" id="KW-0812">Transmembrane</keyword>
<dbReference type="EMBL" id="DYXT01000029">
    <property type="protein sequence ID" value="HJE39271.1"/>
    <property type="molecule type" value="Genomic_DNA"/>
</dbReference>
<dbReference type="InterPro" id="IPR013766">
    <property type="entry name" value="Thioredoxin_domain"/>
</dbReference>
<keyword evidence="4" id="KW-0201">Cytochrome c-type biogenesis</keyword>
<dbReference type="PANTHER" id="PTHR32234">
    <property type="entry name" value="THIOL:DISULFIDE INTERCHANGE PROTEIN DSBD"/>
    <property type="match status" value="1"/>
</dbReference>
<dbReference type="Pfam" id="PF13899">
    <property type="entry name" value="Thioredoxin_7"/>
    <property type="match status" value="1"/>
</dbReference>
<dbReference type="GO" id="GO:0017004">
    <property type="term" value="P:cytochrome complex assembly"/>
    <property type="evidence" value="ECO:0007669"/>
    <property type="project" value="UniProtKB-KW"/>
</dbReference>
<dbReference type="Gene3D" id="2.60.40.1250">
    <property type="entry name" value="Thiol:disulfide interchange protein DsbD, N-terminal domain"/>
    <property type="match status" value="1"/>
</dbReference>
<reference evidence="7" key="2">
    <citation type="submission" date="2021-09" db="EMBL/GenBank/DDBJ databases">
        <authorList>
            <person name="Gilroy R."/>
        </authorList>
    </citation>
    <scope>NUCLEOTIDE SEQUENCE</scope>
    <source>
        <strain evidence="7">4100</strain>
    </source>
</reference>
<dbReference type="Pfam" id="PF11412">
    <property type="entry name" value="DsbD_N"/>
    <property type="match status" value="1"/>
</dbReference>
<evidence type="ECO:0000313" key="7">
    <source>
        <dbReference type="EMBL" id="HJE39271.1"/>
    </source>
</evidence>
<dbReference type="InterPro" id="IPR003834">
    <property type="entry name" value="Cyt_c_assmbl_TM_dom"/>
</dbReference>
<dbReference type="Gene3D" id="3.40.30.10">
    <property type="entry name" value="Glutaredoxin"/>
    <property type="match status" value="1"/>
</dbReference>
<keyword evidence="5" id="KW-1133">Transmembrane helix</keyword>
<dbReference type="GO" id="GO:0005886">
    <property type="term" value="C:plasma membrane"/>
    <property type="evidence" value="ECO:0007669"/>
    <property type="project" value="UniProtKB-SubCell"/>
</dbReference>
<protein>
    <submittedName>
        <fullName evidence="7">Thioredoxin family protein</fullName>
    </submittedName>
</protein>
<dbReference type="GO" id="GO:0015035">
    <property type="term" value="F:protein-disulfide reductase activity"/>
    <property type="evidence" value="ECO:0007669"/>
    <property type="project" value="TreeGrafter"/>
</dbReference>
<evidence type="ECO:0000256" key="1">
    <source>
        <dbReference type="ARBA" id="ARBA00004651"/>
    </source>
</evidence>
<evidence type="ECO:0000256" key="5">
    <source>
        <dbReference type="ARBA" id="ARBA00022989"/>
    </source>
</evidence>
<keyword evidence="6" id="KW-0472">Membrane</keyword>
<dbReference type="SUPFAM" id="SSF52833">
    <property type="entry name" value="Thioredoxin-like"/>
    <property type="match status" value="1"/>
</dbReference>
<dbReference type="AlphaFoldDB" id="A0A4Q0U8K7"/>
<evidence type="ECO:0000256" key="3">
    <source>
        <dbReference type="ARBA" id="ARBA00022692"/>
    </source>
</evidence>
<dbReference type="Pfam" id="PF02683">
    <property type="entry name" value="DsbD_TM"/>
    <property type="match status" value="1"/>
</dbReference>
<evidence type="ECO:0000256" key="4">
    <source>
        <dbReference type="ARBA" id="ARBA00022748"/>
    </source>
</evidence>
<comment type="subcellular location">
    <subcellularLocation>
        <location evidence="1">Cell membrane</location>
        <topology evidence="1">Multi-pass membrane protein</topology>
    </subcellularLocation>
</comment>
<proteinExistence type="predicted"/>